<accession>A0A0F9NYC4</accession>
<organism evidence="1">
    <name type="scientific">marine sediment metagenome</name>
    <dbReference type="NCBI Taxonomy" id="412755"/>
    <lineage>
        <taxon>unclassified sequences</taxon>
        <taxon>metagenomes</taxon>
        <taxon>ecological metagenomes</taxon>
    </lineage>
</organism>
<sequence>MYESDKYDMVLGFKEDAKSGLIVFTTISVGRVKLEDYEESLKILGRKIRDYLIKKNNRLSMPSSQGVEELHPNVLRVGFDTMIVMMTKYWKEIGLKLDWEKHGYIEVEVI</sequence>
<comment type="caution">
    <text evidence="1">The sequence shown here is derived from an EMBL/GenBank/DDBJ whole genome shotgun (WGS) entry which is preliminary data.</text>
</comment>
<protein>
    <submittedName>
        <fullName evidence="1">Uncharacterized protein</fullName>
    </submittedName>
</protein>
<evidence type="ECO:0000313" key="1">
    <source>
        <dbReference type="EMBL" id="KKM93835.1"/>
    </source>
</evidence>
<gene>
    <name evidence="1" type="ORF">LCGC14_1204480</name>
</gene>
<proteinExistence type="predicted"/>
<reference evidence="1" key="1">
    <citation type="journal article" date="2015" name="Nature">
        <title>Complex archaea that bridge the gap between prokaryotes and eukaryotes.</title>
        <authorList>
            <person name="Spang A."/>
            <person name="Saw J.H."/>
            <person name="Jorgensen S.L."/>
            <person name="Zaremba-Niedzwiedzka K."/>
            <person name="Martijn J."/>
            <person name="Lind A.E."/>
            <person name="van Eijk R."/>
            <person name="Schleper C."/>
            <person name="Guy L."/>
            <person name="Ettema T.J."/>
        </authorList>
    </citation>
    <scope>NUCLEOTIDE SEQUENCE</scope>
</reference>
<dbReference type="EMBL" id="LAZR01006218">
    <property type="protein sequence ID" value="KKM93835.1"/>
    <property type="molecule type" value="Genomic_DNA"/>
</dbReference>
<name>A0A0F9NYC4_9ZZZZ</name>
<dbReference type="AlphaFoldDB" id="A0A0F9NYC4"/>